<feature type="binding site" evidence="13">
    <location>
        <position position="135"/>
    </location>
    <ligand>
        <name>Mg(2+)</name>
        <dbReference type="ChEBI" id="CHEBI:18420"/>
        <label>1</label>
    </ligand>
</feature>
<proteinExistence type="inferred from homology"/>
<dbReference type="InterPro" id="IPR036397">
    <property type="entry name" value="RNaseH_sf"/>
</dbReference>
<dbReference type="STRING" id="1797689.A3F24_02725"/>
<keyword evidence="5 13" id="KW-0255">Endonuclease</keyword>
<evidence type="ECO:0000256" key="14">
    <source>
        <dbReference type="NCBIfam" id="TIGR00228"/>
    </source>
</evidence>
<keyword evidence="4 13" id="KW-0479">Metal-binding</keyword>
<dbReference type="EC" id="3.1.21.10" evidence="13 14"/>
<feature type="active site" evidence="13">
    <location>
        <position position="5"/>
    </location>
</feature>
<comment type="catalytic activity">
    <reaction evidence="12 13">
        <text>Endonucleolytic cleavage at a junction such as a reciprocal single-stranded crossover between two homologous DNA duplexes (Holliday junction).</text>
        <dbReference type="EC" id="3.1.21.10"/>
    </reaction>
</comment>
<dbReference type="GO" id="GO:0006281">
    <property type="term" value="P:DNA repair"/>
    <property type="evidence" value="ECO:0007669"/>
    <property type="project" value="UniProtKB-UniRule"/>
</dbReference>
<keyword evidence="2 13" id="KW-0963">Cytoplasm</keyword>
<dbReference type="NCBIfam" id="NF000711">
    <property type="entry name" value="PRK00039.2-1"/>
    <property type="match status" value="1"/>
</dbReference>
<feature type="binding site" evidence="13">
    <location>
        <position position="5"/>
    </location>
    <ligand>
        <name>Mg(2+)</name>
        <dbReference type="ChEBI" id="CHEBI:18420"/>
        <label>1</label>
    </ligand>
</feature>
<sequence>MLGIDPGTTRVGYGIIEKPKKVHGYGIIEIKKRGLPERLVYLERELEKLIKKYEPEVIAVEKLFFAKNKKTALEVAEARGVIILVAARHKIEIKEPTPIFVKQSVTGYGMADKKAVTKMVERLLNIKDLKKFPDDTADALANAVAAVYMSSVKN</sequence>
<comment type="function">
    <text evidence="13">The RuvA-RuvB-RuvC complex processes Holliday junction (HJ) DNA during genetic recombination and DNA repair. Endonuclease that resolves HJ intermediates. Cleaves cruciform DNA by making single-stranded nicks across the HJ at symmetrical positions within the homologous arms, yielding a 5'-phosphate and a 3'-hydroxyl group; requires a central core of homology in the junction. The consensus cleavage sequence is 5'-(A/T)TT(C/G)-3'. Cleavage occurs on the 3'-side of the TT dinucleotide at the point of strand exchange. HJ branch migration catalyzed by RuvA-RuvB allows RuvC to scan DNA until it finds its consensus sequence, where it cleaves and resolves the cruciform DNA.</text>
</comment>
<feature type="active site" evidence="13">
    <location>
        <position position="61"/>
    </location>
</feature>
<evidence type="ECO:0000256" key="13">
    <source>
        <dbReference type="HAMAP-Rule" id="MF_00034"/>
    </source>
</evidence>
<dbReference type="AlphaFoldDB" id="A0A1G1Z1S7"/>
<keyword evidence="11 13" id="KW-0234">DNA repair</keyword>
<reference evidence="15 16" key="1">
    <citation type="journal article" date="2016" name="Nat. Commun.">
        <title>Thousands of microbial genomes shed light on interconnected biogeochemical processes in an aquifer system.</title>
        <authorList>
            <person name="Anantharaman K."/>
            <person name="Brown C.T."/>
            <person name="Hug L.A."/>
            <person name="Sharon I."/>
            <person name="Castelle C.J."/>
            <person name="Probst A.J."/>
            <person name="Thomas B.C."/>
            <person name="Singh A."/>
            <person name="Wilkins M.J."/>
            <person name="Karaoz U."/>
            <person name="Brodie E.L."/>
            <person name="Williams K.H."/>
            <person name="Hubbard S.S."/>
            <person name="Banfield J.F."/>
        </authorList>
    </citation>
    <scope>NUCLEOTIDE SEQUENCE [LARGE SCALE GENOMIC DNA]</scope>
</reference>
<dbReference type="GO" id="GO:0000287">
    <property type="term" value="F:magnesium ion binding"/>
    <property type="evidence" value="ECO:0007669"/>
    <property type="project" value="UniProtKB-UniRule"/>
</dbReference>
<evidence type="ECO:0000256" key="3">
    <source>
        <dbReference type="ARBA" id="ARBA00022722"/>
    </source>
</evidence>
<feature type="active site" evidence="13">
    <location>
        <position position="135"/>
    </location>
</feature>
<evidence type="ECO:0000256" key="7">
    <source>
        <dbReference type="ARBA" id="ARBA00022801"/>
    </source>
</evidence>
<dbReference type="CDD" id="cd16962">
    <property type="entry name" value="RuvC"/>
    <property type="match status" value="1"/>
</dbReference>
<dbReference type="Proteomes" id="UP000178515">
    <property type="component" value="Unassembled WGS sequence"/>
</dbReference>
<comment type="caution">
    <text evidence="15">The sequence shown here is derived from an EMBL/GenBank/DDBJ whole genome shotgun (WGS) entry which is preliminary data.</text>
</comment>
<evidence type="ECO:0000313" key="15">
    <source>
        <dbReference type="EMBL" id="OGY58588.1"/>
    </source>
</evidence>
<dbReference type="Gene3D" id="3.30.420.10">
    <property type="entry name" value="Ribonuclease H-like superfamily/Ribonuclease H"/>
    <property type="match status" value="1"/>
</dbReference>
<dbReference type="PRINTS" id="PR00696">
    <property type="entry name" value="RSOLVASERUVC"/>
</dbReference>
<dbReference type="PANTHER" id="PTHR30194">
    <property type="entry name" value="CROSSOVER JUNCTION ENDODEOXYRIBONUCLEASE RUVC"/>
    <property type="match status" value="1"/>
</dbReference>
<evidence type="ECO:0000256" key="9">
    <source>
        <dbReference type="ARBA" id="ARBA00023125"/>
    </source>
</evidence>
<gene>
    <name evidence="13" type="primary">ruvC</name>
    <name evidence="15" type="ORF">A3F24_02725</name>
</gene>
<keyword evidence="8 13" id="KW-0460">Magnesium</keyword>
<keyword evidence="7 13" id="KW-0378">Hydrolase</keyword>
<evidence type="ECO:0000256" key="12">
    <source>
        <dbReference type="ARBA" id="ARBA00029354"/>
    </source>
</evidence>
<dbReference type="InterPro" id="IPR002176">
    <property type="entry name" value="X-over_junc_endoDNase_RuvC"/>
</dbReference>
<dbReference type="Pfam" id="PF02075">
    <property type="entry name" value="RuvC"/>
    <property type="match status" value="1"/>
</dbReference>
<dbReference type="GO" id="GO:0005737">
    <property type="term" value="C:cytoplasm"/>
    <property type="evidence" value="ECO:0007669"/>
    <property type="project" value="UniProtKB-SubCell"/>
</dbReference>
<dbReference type="InterPro" id="IPR012337">
    <property type="entry name" value="RNaseH-like_sf"/>
</dbReference>
<evidence type="ECO:0000256" key="6">
    <source>
        <dbReference type="ARBA" id="ARBA00022763"/>
    </source>
</evidence>
<dbReference type="GO" id="GO:0003677">
    <property type="term" value="F:DNA binding"/>
    <property type="evidence" value="ECO:0007669"/>
    <property type="project" value="UniProtKB-KW"/>
</dbReference>
<accession>A0A1G1Z1S7</accession>
<organism evidence="15 16">
    <name type="scientific">Candidatus Colwellbacteria bacterium RIFCSPHIGHO2_12_FULL_44_17</name>
    <dbReference type="NCBI Taxonomy" id="1797689"/>
    <lineage>
        <taxon>Bacteria</taxon>
        <taxon>Candidatus Colwelliibacteriota</taxon>
    </lineage>
</organism>
<dbReference type="PANTHER" id="PTHR30194:SF3">
    <property type="entry name" value="CROSSOVER JUNCTION ENDODEOXYRIBONUCLEASE RUVC"/>
    <property type="match status" value="1"/>
</dbReference>
<dbReference type="SUPFAM" id="SSF53098">
    <property type="entry name" value="Ribonuclease H-like"/>
    <property type="match status" value="1"/>
</dbReference>
<keyword evidence="9 13" id="KW-0238">DNA-binding</keyword>
<evidence type="ECO:0000256" key="4">
    <source>
        <dbReference type="ARBA" id="ARBA00022723"/>
    </source>
</evidence>
<evidence type="ECO:0000256" key="10">
    <source>
        <dbReference type="ARBA" id="ARBA00023172"/>
    </source>
</evidence>
<name>A0A1G1Z1S7_9BACT</name>
<comment type="subunit">
    <text evidence="13">Homodimer which binds Holliday junction (HJ) DNA. The HJ becomes 2-fold symmetrical on binding to RuvC with unstacked arms; it has a different conformation from HJ DNA in complex with RuvA. In the full resolvosome a probable DNA-RuvA(4)-RuvB(12)-RuvC(2) complex forms which resolves the HJ.</text>
</comment>
<keyword evidence="6 13" id="KW-0227">DNA damage</keyword>
<dbReference type="EMBL" id="MHIX01000040">
    <property type="protein sequence ID" value="OGY58588.1"/>
    <property type="molecule type" value="Genomic_DNA"/>
</dbReference>
<keyword evidence="3 13" id="KW-0540">Nuclease</keyword>
<evidence type="ECO:0000256" key="11">
    <source>
        <dbReference type="ARBA" id="ARBA00023204"/>
    </source>
</evidence>
<evidence type="ECO:0000313" key="16">
    <source>
        <dbReference type="Proteomes" id="UP000178515"/>
    </source>
</evidence>
<comment type="cofactor">
    <cofactor evidence="13">
        <name>Mg(2+)</name>
        <dbReference type="ChEBI" id="CHEBI:18420"/>
    </cofactor>
    <text evidence="13">Binds 2 Mg(2+) ion per subunit.</text>
</comment>
<dbReference type="NCBIfam" id="TIGR00228">
    <property type="entry name" value="ruvC"/>
    <property type="match status" value="1"/>
</dbReference>
<dbReference type="GO" id="GO:0048476">
    <property type="term" value="C:Holliday junction resolvase complex"/>
    <property type="evidence" value="ECO:0007669"/>
    <property type="project" value="UniProtKB-UniRule"/>
</dbReference>
<evidence type="ECO:0000256" key="5">
    <source>
        <dbReference type="ARBA" id="ARBA00022759"/>
    </source>
</evidence>
<evidence type="ECO:0000256" key="8">
    <source>
        <dbReference type="ARBA" id="ARBA00022842"/>
    </source>
</evidence>
<comment type="similarity">
    <text evidence="1 13">Belongs to the RuvC family.</text>
</comment>
<dbReference type="GO" id="GO:0006310">
    <property type="term" value="P:DNA recombination"/>
    <property type="evidence" value="ECO:0007669"/>
    <property type="project" value="UniProtKB-UniRule"/>
</dbReference>
<dbReference type="HAMAP" id="MF_00034">
    <property type="entry name" value="RuvC"/>
    <property type="match status" value="1"/>
</dbReference>
<keyword evidence="10 13" id="KW-0233">DNA recombination</keyword>
<feature type="binding site" evidence="13">
    <location>
        <position position="61"/>
    </location>
    <ligand>
        <name>Mg(2+)</name>
        <dbReference type="ChEBI" id="CHEBI:18420"/>
        <label>2</label>
    </ligand>
</feature>
<dbReference type="GO" id="GO:0008821">
    <property type="term" value="F:crossover junction DNA endonuclease activity"/>
    <property type="evidence" value="ECO:0007669"/>
    <property type="project" value="UniProtKB-UniRule"/>
</dbReference>
<dbReference type="FunFam" id="3.30.420.10:FF:000002">
    <property type="entry name" value="Crossover junction endodeoxyribonuclease RuvC"/>
    <property type="match status" value="1"/>
</dbReference>
<evidence type="ECO:0000256" key="2">
    <source>
        <dbReference type="ARBA" id="ARBA00022490"/>
    </source>
</evidence>
<evidence type="ECO:0000256" key="1">
    <source>
        <dbReference type="ARBA" id="ARBA00009518"/>
    </source>
</evidence>
<protein>
    <recommendedName>
        <fullName evidence="13 14">Crossover junction endodeoxyribonuclease RuvC</fullName>
        <ecNumber evidence="13 14">3.1.21.10</ecNumber>
    </recommendedName>
    <alternativeName>
        <fullName evidence="13">Holliday junction nuclease RuvC</fullName>
    </alternativeName>
    <alternativeName>
        <fullName evidence="13">Holliday junction resolvase RuvC</fullName>
    </alternativeName>
</protein>
<comment type="subcellular location">
    <subcellularLocation>
        <location evidence="13">Cytoplasm</location>
    </subcellularLocation>
</comment>